<proteinExistence type="predicted"/>
<feature type="transmembrane region" description="Helical" evidence="1">
    <location>
        <begin position="65"/>
        <end position="87"/>
    </location>
</feature>
<feature type="transmembrane region" description="Helical" evidence="1">
    <location>
        <begin position="448"/>
        <end position="472"/>
    </location>
</feature>
<feature type="domain" description="Glycosyltransferase 2-like" evidence="2">
    <location>
        <begin position="235"/>
        <end position="440"/>
    </location>
</feature>
<dbReference type="Proteomes" id="UP000176951">
    <property type="component" value="Unassembled WGS sequence"/>
</dbReference>
<dbReference type="Pfam" id="PF13632">
    <property type="entry name" value="Glyco_trans_2_3"/>
    <property type="match status" value="1"/>
</dbReference>
<keyword evidence="1" id="KW-0472">Membrane</keyword>
<reference evidence="3 4" key="1">
    <citation type="journal article" date="2016" name="Nat. Commun.">
        <title>Thousands of microbial genomes shed light on interconnected biogeochemical processes in an aquifer system.</title>
        <authorList>
            <person name="Anantharaman K."/>
            <person name="Brown C.T."/>
            <person name="Hug L.A."/>
            <person name="Sharon I."/>
            <person name="Castelle C.J."/>
            <person name="Probst A.J."/>
            <person name="Thomas B.C."/>
            <person name="Singh A."/>
            <person name="Wilkins M.J."/>
            <person name="Karaoz U."/>
            <person name="Brodie E.L."/>
            <person name="Williams K.H."/>
            <person name="Hubbard S.S."/>
            <person name="Banfield J.F."/>
        </authorList>
    </citation>
    <scope>NUCLEOTIDE SEQUENCE [LARGE SCALE GENOMIC DNA]</scope>
</reference>
<protein>
    <recommendedName>
        <fullName evidence="2">Glycosyltransferase 2-like domain-containing protein</fullName>
    </recommendedName>
</protein>
<evidence type="ECO:0000313" key="3">
    <source>
        <dbReference type="EMBL" id="OHA51527.1"/>
    </source>
</evidence>
<accession>A0A1G2PT92</accession>
<gene>
    <name evidence="3" type="ORF">A3A97_03645</name>
</gene>
<dbReference type="EMBL" id="MHSW01000021">
    <property type="protein sequence ID" value="OHA51527.1"/>
    <property type="molecule type" value="Genomic_DNA"/>
</dbReference>
<dbReference type="Gene3D" id="3.90.550.10">
    <property type="entry name" value="Spore Coat Polysaccharide Biosynthesis Protein SpsA, Chain A"/>
    <property type="match status" value="1"/>
</dbReference>
<evidence type="ECO:0000256" key="1">
    <source>
        <dbReference type="SAM" id="Phobius"/>
    </source>
</evidence>
<feature type="transmembrane region" description="Helical" evidence="1">
    <location>
        <begin position="479"/>
        <end position="504"/>
    </location>
</feature>
<evidence type="ECO:0000259" key="2">
    <source>
        <dbReference type="Pfam" id="PF13632"/>
    </source>
</evidence>
<dbReference type="PANTHER" id="PTHR36851:SF1">
    <property type="entry name" value="GLYCO_TRANS_2-LIKE DOMAIN-CONTAINING PROTEIN"/>
    <property type="match status" value="1"/>
</dbReference>
<dbReference type="InterPro" id="IPR001173">
    <property type="entry name" value="Glyco_trans_2-like"/>
</dbReference>
<name>A0A1G2PT92_9BACT</name>
<comment type="caution">
    <text evidence="3">The sequence shown here is derived from an EMBL/GenBank/DDBJ whole genome shotgun (WGS) entry which is preliminary data.</text>
</comment>
<feature type="transmembrane region" description="Helical" evidence="1">
    <location>
        <begin position="39"/>
        <end position="59"/>
    </location>
</feature>
<feature type="transmembrane region" description="Helical" evidence="1">
    <location>
        <begin position="402"/>
        <end position="428"/>
    </location>
</feature>
<evidence type="ECO:0000313" key="4">
    <source>
        <dbReference type="Proteomes" id="UP000176951"/>
    </source>
</evidence>
<dbReference type="PANTHER" id="PTHR36851">
    <property type="entry name" value="UNNAMED PRODUCT"/>
    <property type="match status" value="1"/>
</dbReference>
<dbReference type="InterPro" id="IPR029044">
    <property type="entry name" value="Nucleotide-diphossugar_trans"/>
</dbReference>
<sequence>MDSNNSLNALAADKPYLFWGKTTDVAGTRSRIIWRFFEMLAGLLSFGTLILLTIFSFLLPAAVAVFVIIFDVLWLMRALSLSLHLIVSYRKVRKFLKIDWLNKLETVKEFSSEIELTSWKDIWHLIILPMYKEPKEIIEETFRALAKSNYPHERLLVVVATEARGGEDIETMAKNIADKYRNDFAEILVTSHPANIPGEIAGKGSNEAWAAKEATKLLVQTRGINPKHVMVSSFDIDTRVYPQYFSCLTYTFLNSEDPLRTSYQPIPLYNNNIWEAPMFSRLVATGNTIWQLIQQVRPEQMETFSSHSMNLDSLIKIGFWNTKVVSEDSLIFYQAFLAFEGNYKVKPLFYPVSLDANIGENLISTIGNVYRQQRRWAYGAEKIPYLFYGFLRTKKISLRKKLFHLWVILDGFWSWACSALIIFAFGWLPTTVGGEEFKSTVLAANLPYVTSFLLSIAMFGIGVNALVSFLLLPPRPKHVSYLALFSFVLQWAFLPIIIIIFGSIPALDAQLRLLFGRYMGFWVTPKGVTQKQGRGRETV</sequence>
<keyword evidence="1" id="KW-0812">Transmembrane</keyword>
<organism evidence="3 4">
    <name type="scientific">Candidatus Terrybacteria bacterium RIFCSPLOWO2_01_FULL_40_23</name>
    <dbReference type="NCBI Taxonomy" id="1802366"/>
    <lineage>
        <taxon>Bacteria</taxon>
        <taxon>Candidatus Terryibacteriota</taxon>
    </lineage>
</organism>
<keyword evidence="1" id="KW-1133">Transmembrane helix</keyword>
<dbReference type="SUPFAM" id="SSF53448">
    <property type="entry name" value="Nucleotide-diphospho-sugar transferases"/>
    <property type="match status" value="1"/>
</dbReference>
<dbReference type="AlphaFoldDB" id="A0A1G2PT92"/>